<dbReference type="RefSeq" id="WP_140622499.1">
    <property type="nucleotide sequence ID" value="NZ_VFRQ01000008.1"/>
</dbReference>
<evidence type="ECO:0000256" key="1">
    <source>
        <dbReference type="SAM" id="SignalP"/>
    </source>
</evidence>
<reference evidence="3 4" key="1">
    <citation type="submission" date="2019-06" db="EMBL/GenBank/DDBJ databases">
        <title>A novel bacterium of genus Pontibacter, isolated from marine sediment.</title>
        <authorList>
            <person name="Huang H."/>
            <person name="Mo K."/>
            <person name="Hu Y."/>
        </authorList>
    </citation>
    <scope>NUCLEOTIDE SEQUENCE [LARGE SCALE GENOMIC DNA]</scope>
    <source>
        <strain evidence="3 4">HB172049</strain>
    </source>
</reference>
<dbReference type="GO" id="GO:0046464">
    <property type="term" value="P:acylglycerol catabolic process"/>
    <property type="evidence" value="ECO:0007669"/>
    <property type="project" value="TreeGrafter"/>
</dbReference>
<evidence type="ECO:0000313" key="3">
    <source>
        <dbReference type="EMBL" id="TPE43086.1"/>
    </source>
</evidence>
<dbReference type="PRINTS" id="PR00412">
    <property type="entry name" value="EPOXHYDRLASE"/>
</dbReference>
<dbReference type="GO" id="GO:0016020">
    <property type="term" value="C:membrane"/>
    <property type="evidence" value="ECO:0007669"/>
    <property type="project" value="TreeGrafter"/>
</dbReference>
<dbReference type="Gene3D" id="3.40.50.1820">
    <property type="entry name" value="alpha/beta hydrolase"/>
    <property type="match status" value="1"/>
</dbReference>
<dbReference type="SUPFAM" id="SSF53474">
    <property type="entry name" value="alpha/beta-Hydrolases"/>
    <property type="match status" value="1"/>
</dbReference>
<gene>
    <name evidence="3" type="ORF">FJM65_15720</name>
</gene>
<keyword evidence="1" id="KW-0732">Signal</keyword>
<accession>A0A501WC58</accession>
<proteinExistence type="predicted"/>
<feature type="chain" id="PRO_5021449227" evidence="1">
    <location>
        <begin position="21"/>
        <end position="335"/>
    </location>
</feature>
<name>A0A501WC58_9BACT</name>
<feature type="signal peptide" evidence="1">
    <location>
        <begin position="1"/>
        <end position="20"/>
    </location>
</feature>
<dbReference type="AlphaFoldDB" id="A0A501WC58"/>
<dbReference type="OrthoDB" id="9773293at2"/>
<dbReference type="InterPro" id="IPR000073">
    <property type="entry name" value="AB_hydrolase_1"/>
</dbReference>
<dbReference type="PANTHER" id="PTHR43798:SF33">
    <property type="entry name" value="HYDROLASE, PUTATIVE (AFU_ORTHOLOGUE AFUA_2G14860)-RELATED"/>
    <property type="match status" value="1"/>
</dbReference>
<dbReference type="InterPro" id="IPR050266">
    <property type="entry name" value="AB_hydrolase_sf"/>
</dbReference>
<sequence length="335" mass="38569">MKKNCLLLVSLFLLVWQVQAQQVPDTLSATLEGYEYPFEVLYFNVELEGRQYKMAYMDVPPAKEVPQAPTVLLLHGKNFFGAYWRQTIAYLAENGYRVVVPDQIGFGKSDKPEINYTFHQLAQNTRELLKRLGVEKVAVVGHSMGGMLATRFALMYPDITSKLVLENPIGLEDYRRIVPFKSMQELYEAELKQTAAAIKRYHQTYYTSWAPPYDEWVQVPAAQINHPEYPKVAKISALTYSMIYQQPVVYEFTDVRVPTLLVIGQEDRTIVGKGFIEDKQMLQQYGQYPQLGKRTARAIPGAKLVELQKVGHIPHLEATERFHKELLQFLKKEQD</sequence>
<keyword evidence="3" id="KW-0378">Hydrolase</keyword>
<evidence type="ECO:0000313" key="4">
    <source>
        <dbReference type="Proteomes" id="UP000316727"/>
    </source>
</evidence>
<dbReference type="PRINTS" id="PR00111">
    <property type="entry name" value="ABHYDROLASE"/>
</dbReference>
<evidence type="ECO:0000259" key="2">
    <source>
        <dbReference type="Pfam" id="PF00561"/>
    </source>
</evidence>
<dbReference type="GO" id="GO:0047372">
    <property type="term" value="F:monoacylglycerol lipase activity"/>
    <property type="evidence" value="ECO:0007669"/>
    <property type="project" value="TreeGrafter"/>
</dbReference>
<organism evidence="3 4">
    <name type="scientific">Pontibacter mangrovi</name>
    <dbReference type="NCBI Taxonomy" id="2589816"/>
    <lineage>
        <taxon>Bacteria</taxon>
        <taxon>Pseudomonadati</taxon>
        <taxon>Bacteroidota</taxon>
        <taxon>Cytophagia</taxon>
        <taxon>Cytophagales</taxon>
        <taxon>Hymenobacteraceae</taxon>
        <taxon>Pontibacter</taxon>
    </lineage>
</organism>
<dbReference type="EMBL" id="VFRQ01000008">
    <property type="protein sequence ID" value="TPE43086.1"/>
    <property type="molecule type" value="Genomic_DNA"/>
</dbReference>
<keyword evidence="4" id="KW-1185">Reference proteome</keyword>
<dbReference type="Pfam" id="PF00561">
    <property type="entry name" value="Abhydrolase_1"/>
    <property type="match status" value="1"/>
</dbReference>
<feature type="domain" description="AB hydrolase-1" evidence="2">
    <location>
        <begin position="69"/>
        <end position="318"/>
    </location>
</feature>
<comment type="caution">
    <text evidence="3">The sequence shown here is derived from an EMBL/GenBank/DDBJ whole genome shotgun (WGS) entry which is preliminary data.</text>
</comment>
<dbReference type="InterPro" id="IPR000639">
    <property type="entry name" value="Epox_hydrolase-like"/>
</dbReference>
<dbReference type="Proteomes" id="UP000316727">
    <property type="component" value="Unassembled WGS sequence"/>
</dbReference>
<dbReference type="InterPro" id="IPR029058">
    <property type="entry name" value="AB_hydrolase_fold"/>
</dbReference>
<dbReference type="PANTHER" id="PTHR43798">
    <property type="entry name" value="MONOACYLGLYCEROL LIPASE"/>
    <property type="match status" value="1"/>
</dbReference>
<protein>
    <submittedName>
        <fullName evidence="3">Alpha/beta hydrolase</fullName>
    </submittedName>
</protein>